<dbReference type="Pfam" id="PF07748">
    <property type="entry name" value="Glyco_hydro_38C"/>
    <property type="match status" value="1"/>
</dbReference>
<accession>A0A8C8BE13</accession>
<dbReference type="GO" id="GO:0000139">
    <property type="term" value="C:Golgi membrane"/>
    <property type="evidence" value="ECO:0007669"/>
    <property type="project" value="TreeGrafter"/>
</dbReference>
<dbReference type="InterPro" id="IPR011013">
    <property type="entry name" value="Gal_mutarotase_sf_dom"/>
</dbReference>
<keyword evidence="3" id="KW-1185">Reference proteome</keyword>
<sequence length="550" mass="60760">MLGSTGESCSLRPVANALRVARAVPNPRPAPVSPPALPQLGLCVRRVFLVVFNPLEQERLSVVPVLVDSPHVRVLSEEGQPLPSQLSARWSSATDTVPDIYQVSVLARLPALGLRVLQLHKSVDGHAMLKSSVRLYLHGRDLPVRKQEAVPVHVFPAAADDFCLENQHLHACFSGRSGLLQSIRRAGEEREQRVSCEFLVYGTRTSKDKSGAYLFLPDGEAKPYTPKDPPVVRVTEGPLFSEVTSYYQHVQTVVRLYNVPGVEGLSLDLSCLVDIRDHINKELALRLSTDIESDDTFFTDLNGFQIQPRRYQRKLPLQANFYPMPAMAYIQDAQSRLTLHTAQALGVSSLGSGQLEVILDRRLMQDDNRGLGQGLKDNKRTCNRFRLLLERRTTASKQVQDGRPISFPSLLSHITSMHLNAEALVMPVAQEKPALPALRSFMPLSTTLPCDFHILNLRMLQAEDDSLPSAEAALILHRKGFDCSLEAKNLGFNCTTSQGKLALGSLFQGLELGSLQPTSLTLMYPLGTASNSTSIHLDPMEIATFRIRLG</sequence>
<dbReference type="GO" id="GO:0030246">
    <property type="term" value="F:carbohydrate binding"/>
    <property type="evidence" value="ECO:0007669"/>
    <property type="project" value="InterPro"/>
</dbReference>
<dbReference type="Gene3D" id="2.60.40.1180">
    <property type="entry name" value="Golgi alpha-mannosidase II"/>
    <property type="match status" value="1"/>
</dbReference>
<reference evidence="2" key="2">
    <citation type="submission" date="2025-09" db="UniProtKB">
        <authorList>
            <consortium name="Ensembl"/>
        </authorList>
    </citation>
    <scope>IDENTIFICATION</scope>
</reference>
<name>A0A8C8BE13_9STRI</name>
<dbReference type="FunFam" id="2.70.98.30:FF:000002">
    <property type="entry name" value="Alpha-mannosidase"/>
    <property type="match status" value="1"/>
</dbReference>
<evidence type="ECO:0000313" key="2">
    <source>
        <dbReference type="Ensembl" id="ENSOSUP00000019878.1"/>
    </source>
</evidence>
<feature type="domain" description="Glycosyl hydrolase family 38 C-terminal" evidence="1">
    <location>
        <begin position="164"/>
        <end position="369"/>
    </location>
</feature>
<dbReference type="InterPro" id="IPR050843">
    <property type="entry name" value="Glycosyl_Hydrlase_38"/>
</dbReference>
<dbReference type="PANTHER" id="PTHR11607:SF57">
    <property type="entry name" value="ALPHA-MANNOSIDASE 2X"/>
    <property type="match status" value="1"/>
</dbReference>
<dbReference type="InterPro" id="IPR013780">
    <property type="entry name" value="Glyco_hydro_b"/>
</dbReference>
<protein>
    <submittedName>
        <fullName evidence="2">Mannosidase alpha class 2A member 2</fullName>
    </submittedName>
</protein>
<proteinExistence type="predicted"/>
<dbReference type="GO" id="GO:0006491">
    <property type="term" value="P:N-glycan processing"/>
    <property type="evidence" value="ECO:0007669"/>
    <property type="project" value="TreeGrafter"/>
</dbReference>
<dbReference type="Gene3D" id="2.70.98.30">
    <property type="entry name" value="Golgi alpha-mannosidase II, domain 4"/>
    <property type="match status" value="1"/>
</dbReference>
<dbReference type="Proteomes" id="UP000694552">
    <property type="component" value="Unplaced"/>
</dbReference>
<organism evidence="2 3">
    <name type="scientific">Otus sunia</name>
    <name type="common">Oriental scops-owl</name>
    <dbReference type="NCBI Taxonomy" id="257818"/>
    <lineage>
        <taxon>Eukaryota</taxon>
        <taxon>Metazoa</taxon>
        <taxon>Chordata</taxon>
        <taxon>Craniata</taxon>
        <taxon>Vertebrata</taxon>
        <taxon>Euteleostomi</taxon>
        <taxon>Archelosauria</taxon>
        <taxon>Archosauria</taxon>
        <taxon>Dinosauria</taxon>
        <taxon>Saurischia</taxon>
        <taxon>Theropoda</taxon>
        <taxon>Coelurosauria</taxon>
        <taxon>Aves</taxon>
        <taxon>Neognathae</taxon>
        <taxon>Neoaves</taxon>
        <taxon>Telluraves</taxon>
        <taxon>Strigiformes</taxon>
        <taxon>Strigidae</taxon>
        <taxon>Otus</taxon>
    </lineage>
</organism>
<reference evidence="2" key="1">
    <citation type="submission" date="2025-08" db="UniProtKB">
        <authorList>
            <consortium name="Ensembl"/>
        </authorList>
    </citation>
    <scope>IDENTIFICATION</scope>
</reference>
<dbReference type="GO" id="GO:0006013">
    <property type="term" value="P:mannose metabolic process"/>
    <property type="evidence" value="ECO:0007669"/>
    <property type="project" value="InterPro"/>
</dbReference>
<dbReference type="SUPFAM" id="SSF74650">
    <property type="entry name" value="Galactose mutarotase-like"/>
    <property type="match status" value="1"/>
</dbReference>
<dbReference type="Ensembl" id="ENSOSUT00000020513.1">
    <property type="protein sequence ID" value="ENSOSUP00000019878.1"/>
    <property type="gene ID" value="ENSOSUG00000012868.1"/>
</dbReference>
<dbReference type="AlphaFoldDB" id="A0A8C8BE13"/>
<evidence type="ECO:0000313" key="3">
    <source>
        <dbReference type="Proteomes" id="UP000694552"/>
    </source>
</evidence>
<dbReference type="GO" id="GO:0004559">
    <property type="term" value="F:alpha-mannosidase activity"/>
    <property type="evidence" value="ECO:0007669"/>
    <property type="project" value="InterPro"/>
</dbReference>
<dbReference type="PANTHER" id="PTHR11607">
    <property type="entry name" value="ALPHA-MANNOSIDASE"/>
    <property type="match status" value="1"/>
</dbReference>
<evidence type="ECO:0000259" key="1">
    <source>
        <dbReference type="Pfam" id="PF07748"/>
    </source>
</evidence>
<dbReference type="InterPro" id="IPR011682">
    <property type="entry name" value="Glyco_hydro_38_C"/>
</dbReference>